<dbReference type="OrthoDB" id="424249at2759"/>
<accession>A0A3P7FMX1</accession>
<dbReference type="AlphaFoldDB" id="A0A3P7FMX1"/>
<dbReference type="PROSITE" id="PS51641">
    <property type="entry name" value="AGENET_LIKE"/>
    <property type="match status" value="1"/>
</dbReference>
<dbReference type="GO" id="GO:0043488">
    <property type="term" value="P:regulation of mRNA stability"/>
    <property type="evidence" value="ECO:0007669"/>
    <property type="project" value="TreeGrafter"/>
</dbReference>
<feature type="domain" description="Agenet-like" evidence="1">
    <location>
        <begin position="91"/>
        <end position="136"/>
    </location>
</feature>
<dbReference type="GO" id="GO:0005634">
    <property type="term" value="C:nucleus"/>
    <property type="evidence" value="ECO:0007669"/>
    <property type="project" value="TreeGrafter"/>
</dbReference>
<reference evidence="2 3" key="1">
    <citation type="submission" date="2018-11" db="EMBL/GenBank/DDBJ databases">
        <authorList>
            <consortium name="Pathogen Informatics"/>
        </authorList>
    </citation>
    <scope>NUCLEOTIDE SEQUENCE [LARGE SCALE GENOMIC DNA]</scope>
</reference>
<evidence type="ECO:0000259" key="1">
    <source>
        <dbReference type="PROSITE" id="PS51641"/>
    </source>
</evidence>
<dbReference type="InterPro" id="IPR040148">
    <property type="entry name" value="FMR1"/>
</dbReference>
<name>A0A3P7FMX1_WUCBA</name>
<dbReference type="GO" id="GO:0048170">
    <property type="term" value="P:positive regulation of long-term neuronal synaptic plasticity"/>
    <property type="evidence" value="ECO:0007669"/>
    <property type="project" value="TreeGrafter"/>
</dbReference>
<gene>
    <name evidence="2" type="ORF">WBA_LOCUS5298</name>
</gene>
<dbReference type="InParanoid" id="A0A3P7FMX1"/>
<proteinExistence type="predicted"/>
<dbReference type="GO" id="GO:0045182">
    <property type="term" value="F:translation regulator activity"/>
    <property type="evidence" value="ECO:0007669"/>
    <property type="project" value="TreeGrafter"/>
</dbReference>
<dbReference type="GO" id="GO:0048513">
    <property type="term" value="P:animal organ development"/>
    <property type="evidence" value="ECO:0007669"/>
    <property type="project" value="TreeGrafter"/>
</dbReference>
<dbReference type="Gene3D" id="2.30.30.140">
    <property type="match status" value="2"/>
</dbReference>
<dbReference type="GO" id="GO:0099577">
    <property type="term" value="P:regulation of translation at presynapse, modulating synaptic transmission"/>
    <property type="evidence" value="ECO:0007669"/>
    <property type="project" value="TreeGrafter"/>
</dbReference>
<dbReference type="GO" id="GO:0098793">
    <property type="term" value="C:presynapse"/>
    <property type="evidence" value="ECO:0007669"/>
    <property type="project" value="GOC"/>
</dbReference>
<organism evidence="2 3">
    <name type="scientific">Wuchereria bancrofti</name>
    <dbReference type="NCBI Taxonomy" id="6293"/>
    <lineage>
        <taxon>Eukaryota</taxon>
        <taxon>Metazoa</taxon>
        <taxon>Ecdysozoa</taxon>
        <taxon>Nematoda</taxon>
        <taxon>Chromadorea</taxon>
        <taxon>Rhabditida</taxon>
        <taxon>Spirurina</taxon>
        <taxon>Spiruromorpha</taxon>
        <taxon>Filarioidea</taxon>
        <taxon>Onchocercidae</taxon>
        <taxon>Wuchereria</taxon>
    </lineage>
</organism>
<dbReference type="GO" id="GO:0045727">
    <property type="term" value="P:positive regulation of translation"/>
    <property type="evidence" value="ECO:0007669"/>
    <property type="project" value="TreeGrafter"/>
</dbReference>
<dbReference type="GO" id="GO:0043005">
    <property type="term" value="C:neuron projection"/>
    <property type="evidence" value="ECO:0007669"/>
    <property type="project" value="TreeGrafter"/>
</dbReference>
<dbReference type="GO" id="GO:0010494">
    <property type="term" value="C:cytoplasmic stress granule"/>
    <property type="evidence" value="ECO:0007669"/>
    <property type="project" value="TreeGrafter"/>
</dbReference>
<sequence length="200" mass="22632">MVHGRVKTMSLVDLSINRLSAVVTENEVHFVCTSPLSLRFICYHAYHLCISLYVCACVHVYVSDRVCILLLKKGENRVIRAEINSLISIKMEIEVRQGNGLFYKAFVKSIKTDTVIVSYGNDAKTEEVKFDDCRLPPRSAKAETLKVGDTVEALMKQEGDAVFGWQKAKIKELKVKVLLCLICYQNKLLDCPSFHKNNTN</sequence>
<dbReference type="GO" id="GO:0003730">
    <property type="term" value="F:mRNA 3'-UTR binding"/>
    <property type="evidence" value="ECO:0007669"/>
    <property type="project" value="TreeGrafter"/>
</dbReference>
<dbReference type="EMBL" id="UYWW01002555">
    <property type="protein sequence ID" value="VDM11912.1"/>
    <property type="molecule type" value="Genomic_DNA"/>
</dbReference>
<dbReference type="Pfam" id="PF18336">
    <property type="entry name" value="Tudor_FRX1"/>
    <property type="match status" value="1"/>
</dbReference>
<evidence type="ECO:0000313" key="3">
    <source>
        <dbReference type="Proteomes" id="UP000270924"/>
    </source>
</evidence>
<protein>
    <recommendedName>
        <fullName evidence="1">Agenet-like domain-containing protein</fullName>
    </recommendedName>
</protein>
<keyword evidence="3" id="KW-1185">Reference proteome</keyword>
<dbReference type="PANTHER" id="PTHR10603:SF7">
    <property type="entry name" value="FRAGILE X MESSENGER RIBONUCLEOPROTEIN 1 HOMOLOG"/>
    <property type="match status" value="1"/>
</dbReference>
<dbReference type="Proteomes" id="UP000270924">
    <property type="component" value="Unassembled WGS sequence"/>
</dbReference>
<dbReference type="GO" id="GO:0051028">
    <property type="term" value="P:mRNA transport"/>
    <property type="evidence" value="ECO:0007669"/>
    <property type="project" value="TreeGrafter"/>
</dbReference>
<evidence type="ECO:0000313" key="2">
    <source>
        <dbReference type="EMBL" id="VDM11912.1"/>
    </source>
</evidence>
<dbReference type="InterPro" id="IPR041560">
    <property type="entry name" value="Tudor_FRM1"/>
</dbReference>
<dbReference type="PANTHER" id="PTHR10603">
    <property type="entry name" value="FRAGILE X MENTAL RETARDATION SYNDROME-RELATED PROTEIN"/>
    <property type="match status" value="1"/>
</dbReference>